<dbReference type="HAMAP" id="MF_00299">
    <property type="entry name" value="KptA"/>
    <property type="match status" value="1"/>
</dbReference>
<dbReference type="KEGG" id="lcs:LCBD_2060"/>
<dbReference type="EC" id="2.7.1.-" evidence="5"/>
<evidence type="ECO:0000313" key="6">
    <source>
        <dbReference type="EMBL" id="MDM7454849.1"/>
    </source>
</evidence>
<evidence type="ECO:0000256" key="1">
    <source>
        <dbReference type="ARBA" id="ARBA00009836"/>
    </source>
</evidence>
<keyword evidence="2 5" id="KW-0808">Transferase</keyword>
<reference evidence="6" key="2">
    <citation type="submission" date="2023-06" db="EMBL/GenBank/DDBJ databases">
        <title>Draft Genome Sequences of lactic acid bacteria strains isolated from fermented milk products.</title>
        <authorList>
            <person name="Elcheninov A.G."/>
            <person name="Klyukina A."/>
            <person name="Zayulina K.S."/>
            <person name="Gavirova L.A."/>
            <person name="Shcherbakova P.A."/>
            <person name="Shestakov A.I."/>
            <person name="Kublanov I.V."/>
            <person name="Kochetkova T.V."/>
        </authorList>
    </citation>
    <scope>NUCLEOTIDE SEQUENCE</scope>
    <source>
        <strain evidence="6">TOM.1374</strain>
    </source>
</reference>
<keyword evidence="3 5" id="KW-0520">NAD</keyword>
<dbReference type="InterPro" id="IPR042081">
    <property type="entry name" value="RNA_2'-PTrans_C"/>
</dbReference>
<dbReference type="RefSeq" id="WP_003566199.1">
    <property type="nucleotide sequence ID" value="NC_010999.1"/>
</dbReference>
<evidence type="ECO:0000313" key="7">
    <source>
        <dbReference type="EMBL" id="MDR7623963.1"/>
    </source>
</evidence>
<dbReference type="EMBL" id="PKQJ01000017">
    <property type="protein sequence ID" value="PLC45499.1"/>
    <property type="molecule type" value="Genomic_DNA"/>
</dbReference>
<sequence>MMDKRLVKISKTLSMLLRHHPEKLGLVLDQYGRTDWKTLVRRFNAHYQMHLDRQVLQAIMAQSTKKRFALEGTTIRAVYGHSVPVMPLTPATEPPQWLYHGTSHQAATVIAKEGLLPMNRDFVHLSEDVATARQVGARHDTHPVIYRIAARDAAKNGILFYPTSSRVWLVSELPARFLHHLTSYFRRP</sequence>
<dbReference type="SUPFAM" id="SSF56399">
    <property type="entry name" value="ADP-ribosylation"/>
    <property type="match status" value="1"/>
</dbReference>
<dbReference type="InterPro" id="IPR042080">
    <property type="entry name" value="RNA_2'-PTrans_N"/>
</dbReference>
<reference evidence="10" key="3">
    <citation type="submission" date="2023-07" db="EMBL/GenBank/DDBJ databases">
        <title>Lacticaseibacillus paracasei KCKM 0992.</title>
        <authorList>
            <person name="Kim T.W."/>
        </authorList>
    </citation>
    <scope>NUCLEOTIDE SEQUENCE [LARGE SCALE GENOMIC DNA]</scope>
    <source>
        <strain evidence="10">KCKM 0992</strain>
    </source>
</reference>
<dbReference type="EMBL" id="JAVKVH010000001">
    <property type="protein sequence ID" value="MDR7623963.1"/>
    <property type="molecule type" value="Genomic_DNA"/>
</dbReference>
<evidence type="ECO:0000313" key="10">
    <source>
        <dbReference type="Proteomes" id="UP001268544"/>
    </source>
</evidence>
<dbReference type="GO" id="GO:0003950">
    <property type="term" value="F:NAD+ poly-ADP-ribosyltransferase activity"/>
    <property type="evidence" value="ECO:0007669"/>
    <property type="project" value="InterPro"/>
</dbReference>
<accession>K6R0X2</accession>
<dbReference type="GO" id="GO:0000215">
    <property type="term" value="F:tRNA 2'-phosphotransferase activity"/>
    <property type="evidence" value="ECO:0007669"/>
    <property type="project" value="TreeGrafter"/>
</dbReference>
<gene>
    <name evidence="5" type="primary">kptA</name>
    <name evidence="8" type="ORF">C0Q90_12465</name>
    <name evidence="6" type="ORF">QUF16_10835</name>
    <name evidence="7" type="ORF">RF672_04900</name>
</gene>
<dbReference type="OMA" id="RHGASQM"/>
<dbReference type="InterPro" id="IPR022928">
    <property type="entry name" value="RNA_2'-PTrans_KptA"/>
</dbReference>
<reference evidence="8 9" key="1">
    <citation type="journal article" date="2018" name="Genome Announc.">
        <title>Draft Genome Sequence of Lactobacillus paracasei DUP 13076, Which Exhibits Potent Antipathogenic Effects against Salmonella enterica Serovars Enteritidis, Typhimurium, and Heidelberg.</title>
        <authorList>
            <person name="Muyyarikkandy M.S."/>
            <person name="Alqahtani F.H."/>
            <person name="Mandoiu I."/>
            <person name="Amalaradjou M.A."/>
        </authorList>
    </citation>
    <scope>NUCLEOTIDE SEQUENCE [LARGE SCALE GENOMIC DNA]</scope>
    <source>
        <strain evidence="8 9">DUP 13076</strain>
    </source>
</reference>
<name>A0A1V0Q9Z7_LACPA</name>
<accession>S4ZUR7</accession>
<protein>
    <recommendedName>
        <fullName evidence="5">Probable RNA 2'-phosphotransferase</fullName>
        <ecNumber evidence="5">2.7.1.-</ecNumber>
    </recommendedName>
</protein>
<comment type="caution">
    <text evidence="8">The sequence shown here is derived from an EMBL/GenBank/DDBJ whole genome shotgun (WGS) entry which is preliminary data.</text>
</comment>
<dbReference type="Proteomes" id="UP000234512">
    <property type="component" value="Unassembled WGS sequence"/>
</dbReference>
<accession>A0A125U8T9</accession>
<evidence type="ECO:0000256" key="4">
    <source>
        <dbReference type="ARBA" id="ARBA00025212"/>
    </source>
</evidence>
<dbReference type="GeneID" id="57090564"/>
<dbReference type="KEGG" id="lce:LC2W_2042"/>
<evidence type="ECO:0000256" key="5">
    <source>
        <dbReference type="HAMAP-Rule" id="MF_00299"/>
    </source>
</evidence>
<evidence type="ECO:0000256" key="2">
    <source>
        <dbReference type="ARBA" id="ARBA00022679"/>
    </source>
</evidence>
<dbReference type="AlphaFoldDB" id="A0A1V0Q9Z7"/>
<dbReference type="KEGG" id="lcl:LOCK919_2045"/>
<evidence type="ECO:0000313" key="9">
    <source>
        <dbReference type="Proteomes" id="UP000234512"/>
    </source>
</evidence>
<evidence type="ECO:0000313" key="8">
    <source>
        <dbReference type="EMBL" id="PLC45499.1"/>
    </source>
</evidence>
<dbReference type="PANTHER" id="PTHR12684">
    <property type="entry name" value="PUTATIVE PHOSPHOTRANSFERASE"/>
    <property type="match status" value="1"/>
</dbReference>
<evidence type="ECO:0000256" key="3">
    <source>
        <dbReference type="ARBA" id="ARBA00023027"/>
    </source>
</evidence>
<dbReference type="Gene3D" id="3.20.170.30">
    <property type="match status" value="1"/>
</dbReference>
<dbReference type="Proteomes" id="UP001268544">
    <property type="component" value="Unassembled WGS sequence"/>
</dbReference>
<dbReference type="EMBL" id="JAUCBG010000016">
    <property type="protein sequence ID" value="MDM7454849.1"/>
    <property type="molecule type" value="Genomic_DNA"/>
</dbReference>
<proteinExistence type="inferred from homology"/>
<dbReference type="Pfam" id="PF01885">
    <property type="entry name" value="PTS_2-RNA"/>
    <property type="match status" value="1"/>
</dbReference>
<reference evidence="7" key="4">
    <citation type="submission" date="2024-03" db="EMBL/GenBank/DDBJ databases">
        <title>Lacticaseibacillus paracasei KCKM 0992.</title>
        <authorList>
            <person name="Kim T.W."/>
        </authorList>
    </citation>
    <scope>NUCLEOTIDE SEQUENCE</scope>
    <source>
        <strain evidence="7">KCKM 0992</strain>
    </source>
</reference>
<comment type="function">
    <text evidence="4 5">Removes the 2'-phosphate from RNA via an intermediate in which the phosphate is ADP-ribosylated by NAD followed by a presumed transesterification to release the RNA and generate ADP-ribose 1''-2''-cyclic phosphate (APPR&gt;P). May function as an ADP-ribosylase.</text>
</comment>
<dbReference type="KEGG" id="lcz:LCAZH_1863"/>
<dbReference type="InterPro" id="IPR002745">
    <property type="entry name" value="Ptrans_KptA/Tpt1"/>
</dbReference>
<dbReference type="GO" id="GO:0006388">
    <property type="term" value="P:tRNA splicing, via endonucleolytic cleavage and ligation"/>
    <property type="evidence" value="ECO:0007669"/>
    <property type="project" value="UniProtKB-UniRule"/>
</dbReference>
<dbReference type="Gene3D" id="1.10.10.970">
    <property type="entry name" value="RNA 2'-phosphotransferase, Tpt1/KptA family, N-terminal domain"/>
    <property type="match status" value="1"/>
</dbReference>
<dbReference type="Proteomes" id="UP001231451">
    <property type="component" value="Unassembled WGS sequence"/>
</dbReference>
<dbReference type="PANTHER" id="PTHR12684:SF2">
    <property type="entry name" value="TRNA 2'-PHOSPHOTRANSFERASE 1"/>
    <property type="match status" value="1"/>
</dbReference>
<accession>A0A1V0Q9Z7</accession>
<comment type="similarity">
    <text evidence="1 5">Belongs to the KptA/TPT1 family.</text>
</comment>
<dbReference type="SMR" id="A0A1V0Q9Z7"/>
<organism evidence="8 9">
    <name type="scientific">Lacticaseibacillus paracasei</name>
    <name type="common">Lactobacillus paracasei</name>
    <dbReference type="NCBI Taxonomy" id="1597"/>
    <lineage>
        <taxon>Bacteria</taxon>
        <taxon>Bacillati</taxon>
        <taxon>Bacillota</taxon>
        <taxon>Bacilli</taxon>
        <taxon>Lactobacillales</taxon>
        <taxon>Lactobacillaceae</taxon>
        <taxon>Lacticaseibacillus</taxon>
    </lineage>
</organism>